<dbReference type="Pfam" id="PF25150">
    <property type="entry name" value="TPR_Trm732"/>
    <property type="match status" value="1"/>
</dbReference>
<evidence type="ECO:0000313" key="11">
    <source>
        <dbReference type="VGNC" id="VGNC:79185"/>
    </source>
</evidence>
<evidence type="ECO:0000313" key="10">
    <source>
        <dbReference type="Proteomes" id="UP000006718"/>
    </source>
</evidence>
<dbReference type="RefSeq" id="XP_028687547.1">
    <property type="nucleotide sequence ID" value="XM_028831714.1"/>
</dbReference>
<dbReference type="InterPro" id="IPR056842">
    <property type="entry name" value="THADA-like_TPR_C"/>
</dbReference>
<dbReference type="VEuPathDB" id="HostDB:ENSMMUG00000000642"/>
<accession>F6XSA4</accession>
<gene>
    <name evidence="9 11" type="primary">THADA</name>
</gene>
<dbReference type="Pfam" id="PF25151">
    <property type="entry name" value="TPR_Trm732_C"/>
    <property type="match status" value="1"/>
</dbReference>
<dbReference type="RefSeq" id="XP_028687548.1">
    <property type="nucleotide sequence ID" value="XM_028831715.1"/>
</dbReference>
<dbReference type="InterPro" id="IPR019442">
    <property type="entry name" value="THADA/TRM732_DUF2428"/>
</dbReference>
<proteinExistence type="inferred from homology"/>
<dbReference type="VGNC" id="VGNC:79185">
    <property type="gene designation" value="THADA"/>
</dbReference>
<evidence type="ECO:0000256" key="2">
    <source>
        <dbReference type="ARBA" id="ARBA00022694"/>
    </source>
</evidence>
<dbReference type="Bgee" id="ENSMMUG00000000642">
    <property type="expression patterns" value="Expressed in ileum and 22 other cell types or tissues"/>
</dbReference>
<name>F6XSA4_MACMU</name>
<keyword evidence="5" id="KW-0175">Coiled coil</keyword>
<comment type="function">
    <text evidence="3">Together with methyltransferase FTSJ1, methylates the 2'-O-ribose of nucleotides at position 32 of the anticodon loop of substrate tRNAs.</text>
</comment>
<dbReference type="GO" id="GO:0055088">
    <property type="term" value="P:lipid homeostasis"/>
    <property type="evidence" value="ECO:0007669"/>
    <property type="project" value="Ensembl"/>
</dbReference>
<dbReference type="PANTHER" id="PTHR14387">
    <property type="entry name" value="THADA/DEATH RECEPTOR INTERACTING PROTEIN"/>
    <property type="match status" value="1"/>
</dbReference>
<evidence type="ECO:0000256" key="4">
    <source>
        <dbReference type="ARBA" id="ARBA00035698"/>
    </source>
</evidence>
<comment type="similarity">
    <text evidence="1">Belongs to the THADA family.</text>
</comment>
<dbReference type="GO" id="GO:0032471">
    <property type="term" value="P:negative regulation of endoplasmic reticulum calcium ion concentration"/>
    <property type="evidence" value="ECO:0007669"/>
    <property type="project" value="Ensembl"/>
</dbReference>
<dbReference type="HOGENOM" id="CLU_278215_0_0_1"/>
<dbReference type="Proteomes" id="UP000006718">
    <property type="component" value="Chromosome 13"/>
</dbReference>
<evidence type="ECO:0000256" key="5">
    <source>
        <dbReference type="SAM" id="Coils"/>
    </source>
</evidence>
<evidence type="ECO:0000259" key="8">
    <source>
        <dbReference type="Pfam" id="PF25151"/>
    </source>
</evidence>
<feature type="domain" description="tRNA (32-2'-O)-methyltransferase regulator THADA-like TPR repeats region" evidence="7">
    <location>
        <begin position="522"/>
        <end position="803"/>
    </location>
</feature>
<evidence type="ECO:0000313" key="9">
    <source>
        <dbReference type="Ensembl" id="ENSMMUP00000000860.4"/>
    </source>
</evidence>
<dbReference type="OrthoDB" id="73997at2759"/>
<feature type="domain" description="DUF2428" evidence="6">
    <location>
        <begin position="948"/>
        <end position="1248"/>
    </location>
</feature>
<dbReference type="GO" id="GO:0002128">
    <property type="term" value="P:tRNA nucleoside ribose methylation"/>
    <property type="evidence" value="ECO:0007669"/>
    <property type="project" value="Ensembl"/>
</dbReference>
<evidence type="ECO:0000259" key="7">
    <source>
        <dbReference type="Pfam" id="PF25150"/>
    </source>
</evidence>
<dbReference type="InterPro" id="IPR051954">
    <property type="entry name" value="tRNA_methyltransferase_THADA"/>
</dbReference>
<sequence length="2052" mass="230729">MGVKKKKEMQVTVLTICHQDLETLKSFADVEGKNLASLLLRCVQLTDGVSQIHYVKQIVPLLEKVDENGVCDPTIQSCLDILAGIYLSLSLKNPLKKVLASSLNSLPEFFLPEAVHRFTSRLQEELNTTDLYSYRKVIDNISSCMENFNLGRAGVNNLLKNVLHFLQKSLIEIVEENRKCAGNHIIQTQLMNDLLVGIRVSMMLVQKVQDFQGNLWKASNSPIWQNMCGLLSIFTKFLSDDDLLQTVQSTSGLAIILFIKTMFHPSEKIPHLISSVLLHSVDCTSVPEWFMSSCRSLCCGNVSGSAVLFLCQGTLAMLDWQNGSMGRSGEALLLDTAHVLFTLSSQIKEPTLEMFLSRIMASWTNSAIQVLESSSPSLRDSLNGNSSIVGRLLEYVYTHWEHPLDALRHQTKIMFKNLLQMHRLTVEGAGLVPDPFFVKLTECLLRLEWHIKGKYMCLGCLVECIGIEHILAIDKTIPSQILEVMGDQSLVPYASDLLETMFKNHKSHLKSQTAESSWIDQWHETWVSPLLFILCEGNLDQKSYVIDYYLPKLLSYSPESLQYMVKILQTSIDAKTGQEQSFPSLGSCNSRGALGALMACLRIARAHGHLQSATDTWENLVSGARIKQGLIHQHCQVRIDTLGLLCESNRSTEIVSMEEMQWIQFFITYNLNSQSPGVRQQICSLLKKLFCRIQESSQVLYKLEQNKSKHEPEKELTKQHPSVSLQQYKNFMSSICNSLFEALFPGSSYSTRFSALTILGSIAEVFHVPEGRIYTVYQLNHDIDVGRFQALMECFTSTFEDVKMLAFDLLMKLSKTAVHFQDSEKLQGLFQAALALSTSTKPYDCVTASYLLNFLIWQDALPSSLSAYLTQQVACGDGDRPATVVERNTLMVIKCLMENLEEEVYQAENSLLQAAASFPMYGRVHCITGALQKLSLNSLQLVSEWRPVVEKLLLMSYRLSTVVSPVIQSSSPEGLIPMDTDSESASRLQMILNEIQPRDTNDYFNQAKILKEHDSFDMKDLNASVVNIDISTEIKGKEVKTCDVTAQMVLVCCWRSMKEVALLLGTLCQLLPMQPVPESSDGLLTVEQVKEIGDYFKQHLLQSRHRGAFELAYTGFVKLTEVLNRCPNVSLQKLPEQWLWSVLEEIKCSDPSSKLCATRRSAGIPFYIQALLASEPKKGKMDLLKITMKELISLAGPTDDLQSTVPQVHALNILRALFRDTRLGENIIPYVADGAKAAILGFTSPVWAVRNSSTLLFSALITRIFGVKRAKDELSKTNRMTGREFFSRFPELYPFLLKQLETVANAVDSDMGEPNRHPSMFLLLLVLERLYPSPMDGTSSALSMGPFVPFIMRCGHSPVYHSREMAARALVPFVMIDHIPNTIRTLLATLPSCTDQCFRQNHIHGTLLQVFHLLQAYSDSKHRTNSDFQHELTDITVCTKAKLWLAKRSPNLSPLTISTMWFKELLHILNEEKNPFIGEKCHLQCLLILPFVCCSARYFKSTDTVFNMQNPCLVTRAVYIDILFLLTCCLNKSVKDNQPVLESLGFWEEVRGIISGSELITGFPCAFKAPGLPQYLESLTRLTIAAVWAAAAKSGERERDVPISFSQLLESAFPEVRSLTLEALLEKFLSAASGLGEKGLPPLLCNMGEKFLLLAMKENHPECFCKILKILHCMDPGEWLPQTEHCVHLTPKEFLIWTMDVASNERSEIQSVALRLASKVISHHMQTCVENRELIAAELKQWVQLVILSCEDHLPTESRLAVVEVLTSTAPLFLTNPHPILELQDTLALWKCVLTLLQSEEQAVRDAATETVTTAMSQENTCQSTAEGPLPITREAFSHLGRKLKDSCRLGERILIWESGSPLLNYLPSVSLSNEEFAFCQVDASIALALALAVLCDLLQQWNQLAPGLPILLGWLLGDGDDLVVCVESMHQVEEDYLFEKAEVNFWAETLIFVKYLCKHLFCLLSKSGWRLPSPEMLCHLQRMVSEQCRLLSQLFRELPPAAEFVKTVEFTRLRIQEERTLACLKLLAFLEGKEGEDTLVLSVWDSSAEAR</sequence>
<protein>
    <recommendedName>
        <fullName evidence="4">tRNA (32-2'-O)-methyltransferase regulator THADA</fullName>
    </recommendedName>
</protein>
<reference evidence="9" key="4">
    <citation type="submission" date="2025-09" db="UniProtKB">
        <authorList>
            <consortium name="Ensembl"/>
        </authorList>
    </citation>
    <scope>IDENTIFICATION</scope>
    <source>
        <strain evidence="9">17573</strain>
    </source>
</reference>
<evidence type="ECO:0000256" key="3">
    <source>
        <dbReference type="ARBA" id="ARBA00035625"/>
    </source>
</evidence>
<dbReference type="Ensembl" id="ENSMMUT00000000922.4">
    <property type="protein sequence ID" value="ENSMMUP00000000860.4"/>
    <property type="gene ID" value="ENSMMUG00000000642.4"/>
</dbReference>
<keyword evidence="10" id="KW-1185">Reference proteome</keyword>
<dbReference type="eggNOG" id="KOG1810">
    <property type="taxonomic scope" value="Eukaryota"/>
</dbReference>
<dbReference type="ExpressionAtlas" id="F6XSA4">
    <property type="expression patterns" value="baseline"/>
</dbReference>
<keyword evidence="2" id="KW-0819">tRNA processing</keyword>
<dbReference type="InterPro" id="IPR056843">
    <property type="entry name" value="THADA-like_TPR"/>
</dbReference>
<evidence type="ECO:0000256" key="1">
    <source>
        <dbReference type="ARBA" id="ARBA00010409"/>
    </source>
</evidence>
<feature type="domain" description="tRNA (32-2'-O)-methyltransferase regulator THADA-like C-terminal TPR repeats region" evidence="8">
    <location>
        <begin position="1250"/>
        <end position="1413"/>
    </location>
</feature>
<dbReference type="InParanoid" id="F6XSA4"/>
<dbReference type="GO" id="GO:0030234">
    <property type="term" value="F:enzyme regulator activity"/>
    <property type="evidence" value="ECO:0007669"/>
    <property type="project" value="Ensembl"/>
</dbReference>
<dbReference type="InterPro" id="IPR016024">
    <property type="entry name" value="ARM-type_fold"/>
</dbReference>
<dbReference type="PANTHER" id="PTHR14387:SF7">
    <property type="entry name" value="THYROID ADENOMA-ASSOCIATED PROTEIN"/>
    <property type="match status" value="1"/>
</dbReference>
<reference evidence="9" key="3">
    <citation type="submission" date="2025-08" db="UniProtKB">
        <authorList>
            <consortium name="Ensembl"/>
        </authorList>
    </citation>
    <scope>IDENTIFICATION</scope>
    <source>
        <strain evidence="9">17573</strain>
    </source>
</reference>
<dbReference type="Pfam" id="PF10350">
    <property type="entry name" value="DUF2428"/>
    <property type="match status" value="1"/>
</dbReference>
<organism evidence="9 10">
    <name type="scientific">Macaca mulatta</name>
    <name type="common">Rhesus macaque</name>
    <dbReference type="NCBI Taxonomy" id="9544"/>
    <lineage>
        <taxon>Eukaryota</taxon>
        <taxon>Metazoa</taxon>
        <taxon>Chordata</taxon>
        <taxon>Craniata</taxon>
        <taxon>Vertebrata</taxon>
        <taxon>Euteleostomi</taxon>
        <taxon>Mammalia</taxon>
        <taxon>Eutheria</taxon>
        <taxon>Euarchontoglires</taxon>
        <taxon>Primates</taxon>
        <taxon>Haplorrhini</taxon>
        <taxon>Catarrhini</taxon>
        <taxon>Cercopithecidae</taxon>
        <taxon>Cercopithecinae</taxon>
        <taxon>Macaca</taxon>
    </lineage>
</organism>
<feature type="coiled-coil region" evidence="5">
    <location>
        <begin position="890"/>
        <end position="917"/>
    </location>
</feature>
<dbReference type="STRING" id="9544.ENSMMUP00000000860"/>
<evidence type="ECO:0000259" key="6">
    <source>
        <dbReference type="Pfam" id="PF10350"/>
    </source>
</evidence>
<reference evidence="10" key="1">
    <citation type="journal article" date="2007" name="Science">
        <title>Evolutionary and biomedical insights from the rhesus macaque genome.</title>
        <authorList>
            <person name="Gibbs R.A."/>
            <person name="Rogers J."/>
            <person name="Katze M.G."/>
            <person name="Bumgarner R."/>
            <person name="Weinstock G.M."/>
            <person name="Mardis E.R."/>
            <person name="Remington K.A."/>
            <person name="Strausberg R.L."/>
            <person name="Venter J.C."/>
            <person name="Wilson R.K."/>
            <person name="Batzer M.A."/>
            <person name="Bustamante C.D."/>
            <person name="Eichler E.E."/>
            <person name="Hahn M.W."/>
            <person name="Hardison R.C."/>
            <person name="Makova K.D."/>
            <person name="Miller W."/>
            <person name="Milosavljevic A."/>
            <person name="Palermo R.E."/>
            <person name="Siepel A."/>
            <person name="Sikela J.M."/>
            <person name="Attaway T."/>
            <person name="Bell S."/>
            <person name="Bernard K.E."/>
            <person name="Buhay C.J."/>
            <person name="Chandrabose M.N."/>
            <person name="Dao M."/>
            <person name="Davis C."/>
            <person name="Delehaunty K.D."/>
            <person name="Ding Y."/>
            <person name="Dinh H.H."/>
            <person name="Dugan-Rocha S."/>
            <person name="Fulton L.A."/>
            <person name="Gabisi R.A."/>
            <person name="Garner T.T."/>
            <person name="Godfrey J."/>
            <person name="Hawes A.C."/>
            <person name="Hernandez J."/>
            <person name="Hines S."/>
            <person name="Holder M."/>
            <person name="Hume J."/>
            <person name="Jhangiani S.N."/>
            <person name="Joshi V."/>
            <person name="Khan Z.M."/>
            <person name="Kirkness E.F."/>
            <person name="Cree A."/>
            <person name="Fowler R.G."/>
            <person name="Lee S."/>
            <person name="Lewis L.R."/>
            <person name="Li Z."/>
            <person name="Liu Y.-S."/>
            <person name="Moore S.M."/>
            <person name="Muzny D."/>
            <person name="Nazareth L.V."/>
            <person name="Ngo D.N."/>
            <person name="Okwuonu G.O."/>
            <person name="Pai G."/>
            <person name="Parker D."/>
            <person name="Paul H.A."/>
            <person name="Pfannkoch C."/>
            <person name="Pohl C.S."/>
            <person name="Rogers Y.-H.C."/>
            <person name="Ruiz S.J."/>
            <person name="Sabo A."/>
            <person name="Santibanez J."/>
            <person name="Schneider B.W."/>
            <person name="Smith S.M."/>
            <person name="Sodergren E."/>
            <person name="Svatek A.F."/>
            <person name="Utterback T.R."/>
            <person name="Vattathil S."/>
            <person name="Warren W."/>
            <person name="White C.S."/>
            <person name="Chinwalla A.T."/>
            <person name="Feng Y."/>
            <person name="Halpern A.L."/>
            <person name="Hillier L.W."/>
            <person name="Huang X."/>
            <person name="Minx P."/>
            <person name="Nelson J.O."/>
            <person name="Pepin K.H."/>
            <person name="Qin X."/>
            <person name="Sutton G.G."/>
            <person name="Venter E."/>
            <person name="Walenz B.P."/>
            <person name="Wallis J.W."/>
            <person name="Worley K.C."/>
            <person name="Yang S.-P."/>
            <person name="Jones S.M."/>
            <person name="Marra M.A."/>
            <person name="Rocchi M."/>
            <person name="Schein J.E."/>
            <person name="Baertsch R."/>
            <person name="Clarke L."/>
            <person name="Csuros M."/>
            <person name="Glasscock J."/>
            <person name="Harris R.A."/>
            <person name="Havlak P."/>
            <person name="Jackson A.R."/>
            <person name="Jiang H."/>
            <person name="Liu Y."/>
            <person name="Messina D.N."/>
            <person name="Shen Y."/>
            <person name="Song H.X.-Z."/>
            <person name="Wylie T."/>
            <person name="Zhang L."/>
            <person name="Birney E."/>
            <person name="Han K."/>
            <person name="Konkel M.K."/>
            <person name="Lee J."/>
            <person name="Smit A.F.A."/>
            <person name="Ullmer B."/>
            <person name="Wang H."/>
            <person name="Xing J."/>
            <person name="Burhans R."/>
            <person name="Cheng Z."/>
            <person name="Karro J.E."/>
            <person name="Ma J."/>
            <person name="Raney B."/>
            <person name="She X."/>
            <person name="Cox M.J."/>
            <person name="Demuth J.P."/>
            <person name="Dumas L.J."/>
            <person name="Han S.-G."/>
            <person name="Hopkins J."/>
            <person name="Karimpour-Fard A."/>
            <person name="Kim Y.H."/>
            <person name="Pollack J.R."/>
            <person name="Vinar T."/>
            <person name="Addo-Quaye C."/>
            <person name="Degenhardt J."/>
            <person name="Denby A."/>
            <person name="Hubisz M.J."/>
            <person name="Indap A."/>
            <person name="Kosiol C."/>
            <person name="Lahn B.T."/>
            <person name="Lawson H.A."/>
            <person name="Marklein A."/>
            <person name="Nielsen R."/>
            <person name="Vallender E.J."/>
            <person name="Clark A.G."/>
            <person name="Ferguson B."/>
            <person name="Hernandez R.D."/>
            <person name="Hirani K."/>
            <person name="Kehrer-Sawatzki H."/>
            <person name="Kolb J."/>
            <person name="Patil S."/>
            <person name="Pu L.-L."/>
            <person name="Ren Y."/>
            <person name="Smith D.G."/>
            <person name="Wheeler D.A."/>
            <person name="Schenck I."/>
            <person name="Ball E.V."/>
            <person name="Chen R."/>
            <person name="Cooper D.N."/>
            <person name="Giardine B."/>
            <person name="Hsu F."/>
            <person name="Kent W.J."/>
            <person name="Lesk A."/>
            <person name="Nelson D.L."/>
            <person name="O'brien W.E."/>
            <person name="Pruefer K."/>
            <person name="Stenson P.D."/>
            <person name="Wallace J.C."/>
            <person name="Ke H."/>
            <person name="Liu X.-M."/>
            <person name="Wang P."/>
            <person name="Xiang A.P."/>
            <person name="Yang F."/>
            <person name="Barber G.P."/>
            <person name="Haussler D."/>
            <person name="Karolchik D."/>
            <person name="Kern A.D."/>
            <person name="Kuhn R.M."/>
            <person name="Smith K.E."/>
            <person name="Zwieg A.S."/>
        </authorList>
    </citation>
    <scope>NUCLEOTIDE SEQUENCE [LARGE SCALE GENOMIC DNA]</scope>
    <source>
        <strain evidence="10">17573</strain>
    </source>
</reference>
<dbReference type="CTD" id="63892"/>
<dbReference type="GO" id="GO:0005783">
    <property type="term" value="C:endoplasmic reticulum"/>
    <property type="evidence" value="ECO:0007669"/>
    <property type="project" value="GOC"/>
</dbReference>
<dbReference type="OMA" id="CTSIPEW"/>
<dbReference type="FunCoup" id="F6XSA4">
    <property type="interactions" value="1677"/>
</dbReference>
<reference evidence="9" key="2">
    <citation type="submission" date="2019-01" db="EMBL/GenBank/DDBJ databases">
        <authorList>
            <person name="Graves T."/>
            <person name="Eichler E.E."/>
            <person name="Wilson R.K."/>
        </authorList>
    </citation>
    <scope>NUCLEOTIDE SEQUENCE [LARGE SCALE GENOMIC DNA]</scope>
    <source>
        <strain evidence="9">17573</strain>
    </source>
</reference>
<dbReference type="GeneID" id="716361"/>
<dbReference type="GO" id="GO:0030488">
    <property type="term" value="P:tRNA methylation"/>
    <property type="evidence" value="ECO:0000318"/>
    <property type="project" value="GO_Central"/>
</dbReference>
<dbReference type="SUPFAM" id="SSF48371">
    <property type="entry name" value="ARM repeat"/>
    <property type="match status" value="2"/>
</dbReference>
<dbReference type="GeneTree" id="ENSGT00390000015500"/>